<dbReference type="Proteomes" id="UP001085076">
    <property type="component" value="Miscellaneous, Linkage group lg09"/>
</dbReference>
<feature type="domain" description="Inhibitor I9" evidence="1">
    <location>
        <begin position="46"/>
        <end position="92"/>
    </location>
</feature>
<comment type="caution">
    <text evidence="2">The sequence shown here is derived from an EMBL/GenBank/DDBJ whole genome shotgun (WGS) entry which is preliminary data.</text>
</comment>
<dbReference type="Pfam" id="PF05922">
    <property type="entry name" value="Inhibitor_I9"/>
    <property type="match status" value="1"/>
</dbReference>
<organism evidence="2 3">
    <name type="scientific">Dioscorea zingiberensis</name>
    <dbReference type="NCBI Taxonomy" id="325984"/>
    <lineage>
        <taxon>Eukaryota</taxon>
        <taxon>Viridiplantae</taxon>
        <taxon>Streptophyta</taxon>
        <taxon>Embryophyta</taxon>
        <taxon>Tracheophyta</taxon>
        <taxon>Spermatophyta</taxon>
        <taxon>Magnoliopsida</taxon>
        <taxon>Liliopsida</taxon>
        <taxon>Dioscoreales</taxon>
        <taxon>Dioscoreaceae</taxon>
        <taxon>Dioscorea</taxon>
    </lineage>
</organism>
<dbReference type="OrthoDB" id="1537661at2759"/>
<gene>
    <name evidence="2" type="ORF">J5N97_028123</name>
</gene>
<proteinExistence type="predicted"/>
<reference evidence="2" key="1">
    <citation type="submission" date="2021-03" db="EMBL/GenBank/DDBJ databases">
        <authorList>
            <person name="Li Z."/>
            <person name="Yang C."/>
        </authorList>
    </citation>
    <scope>NUCLEOTIDE SEQUENCE</scope>
    <source>
        <strain evidence="2">Dzin_1.0</strain>
        <tissue evidence="2">Leaf</tissue>
    </source>
</reference>
<name>A0A9D5H4M0_9LILI</name>
<evidence type="ECO:0000313" key="3">
    <source>
        <dbReference type="Proteomes" id="UP001085076"/>
    </source>
</evidence>
<sequence>MGSPAKEVYFVFMNFDPEYDHLRKNRSKQGTLDSYLNRKHDKLLAKLLQPNSYKKRSSLAIVDGFAVEMTQDQAAVLRGAKEVRIVEKNQELA</sequence>
<dbReference type="InterPro" id="IPR010259">
    <property type="entry name" value="S8pro/Inhibitor_I9"/>
</dbReference>
<reference evidence="2" key="2">
    <citation type="journal article" date="2022" name="Hortic Res">
        <title>The genome of Dioscorea zingiberensis sheds light on the biosynthesis, origin and evolution of the medicinally important diosgenin saponins.</title>
        <authorList>
            <person name="Li Y."/>
            <person name="Tan C."/>
            <person name="Li Z."/>
            <person name="Guo J."/>
            <person name="Li S."/>
            <person name="Chen X."/>
            <person name="Wang C."/>
            <person name="Dai X."/>
            <person name="Yang H."/>
            <person name="Song W."/>
            <person name="Hou L."/>
            <person name="Xu J."/>
            <person name="Tong Z."/>
            <person name="Xu A."/>
            <person name="Yuan X."/>
            <person name="Wang W."/>
            <person name="Yang Q."/>
            <person name="Chen L."/>
            <person name="Sun Z."/>
            <person name="Wang K."/>
            <person name="Pan B."/>
            <person name="Chen J."/>
            <person name="Bao Y."/>
            <person name="Liu F."/>
            <person name="Qi X."/>
            <person name="Gang D.R."/>
            <person name="Wen J."/>
            <person name="Li J."/>
        </authorList>
    </citation>
    <scope>NUCLEOTIDE SEQUENCE</scope>
    <source>
        <strain evidence="2">Dzin_1.0</strain>
    </source>
</reference>
<protein>
    <recommendedName>
        <fullName evidence="1">Inhibitor I9 domain-containing protein</fullName>
    </recommendedName>
</protein>
<keyword evidence="3" id="KW-1185">Reference proteome</keyword>
<dbReference type="EMBL" id="JAGGNH010000009">
    <property type="protein sequence ID" value="KAJ0963001.1"/>
    <property type="molecule type" value="Genomic_DNA"/>
</dbReference>
<dbReference type="AlphaFoldDB" id="A0A9D5H4M0"/>
<dbReference type="PANTHER" id="PTHR37379">
    <property type="entry name" value="OS01G0220500 PROTEIN"/>
    <property type="match status" value="1"/>
</dbReference>
<dbReference type="PANTHER" id="PTHR37379:SF1">
    <property type="entry name" value="OS01G0220500 PROTEIN"/>
    <property type="match status" value="1"/>
</dbReference>
<evidence type="ECO:0000259" key="1">
    <source>
        <dbReference type="Pfam" id="PF05922"/>
    </source>
</evidence>
<evidence type="ECO:0000313" key="2">
    <source>
        <dbReference type="EMBL" id="KAJ0963001.1"/>
    </source>
</evidence>
<accession>A0A9D5H4M0</accession>